<gene>
    <name evidence="1" type="ORF">EVA93_02830</name>
</gene>
<evidence type="ECO:0000313" key="2">
    <source>
        <dbReference type="Proteomes" id="UP000318710"/>
    </source>
</evidence>
<dbReference type="AlphaFoldDB" id="A0A520N2I5"/>
<dbReference type="Proteomes" id="UP000318710">
    <property type="component" value="Unassembled WGS sequence"/>
</dbReference>
<accession>A0A520N2I5</accession>
<evidence type="ECO:0000313" key="1">
    <source>
        <dbReference type="EMBL" id="RZO27646.1"/>
    </source>
</evidence>
<dbReference type="EMBL" id="SHBF01000013">
    <property type="protein sequence ID" value="RZO27646.1"/>
    <property type="molecule type" value="Genomic_DNA"/>
</dbReference>
<protein>
    <submittedName>
        <fullName evidence="1">Uncharacterized protein</fullName>
    </submittedName>
</protein>
<proteinExistence type="predicted"/>
<organism evidence="1 2">
    <name type="scientific">SAR86 cluster bacterium</name>
    <dbReference type="NCBI Taxonomy" id="2030880"/>
    <lineage>
        <taxon>Bacteria</taxon>
        <taxon>Pseudomonadati</taxon>
        <taxon>Pseudomonadota</taxon>
        <taxon>Gammaproteobacteria</taxon>
        <taxon>SAR86 cluster</taxon>
    </lineage>
</organism>
<comment type="caution">
    <text evidence="1">The sequence shown here is derived from an EMBL/GenBank/DDBJ whole genome shotgun (WGS) entry which is preliminary data.</text>
</comment>
<name>A0A520N2I5_9GAMM</name>
<sequence>MEFKELSNLYLDLSEEILKDINFDSSLKDNHRQLLFISCIENSLDCEANNIYEIYKNDLEPIEEFNFESKWKKLMEISTIKNIVNIEFDPDGLLSILHDSKERAISVTNTNIISTNKLNDLKKFSLILNKYKSFKELLRKLLDEC</sequence>
<reference evidence="1 2" key="1">
    <citation type="submission" date="2019-02" db="EMBL/GenBank/DDBJ databases">
        <title>Prokaryotic population dynamics and viral predation in marine succession experiment using metagenomics: the confinement effect.</title>
        <authorList>
            <person name="Haro-Moreno J.M."/>
            <person name="Rodriguez-Valera F."/>
            <person name="Lopez-Perez M."/>
        </authorList>
    </citation>
    <scope>NUCLEOTIDE SEQUENCE [LARGE SCALE GENOMIC DNA]</scope>
    <source>
        <strain evidence="1">MED-G160</strain>
    </source>
</reference>